<keyword evidence="3" id="KW-1185">Reference proteome</keyword>
<evidence type="ECO:0000313" key="2">
    <source>
        <dbReference type="EMBL" id="GBP87861.1"/>
    </source>
</evidence>
<gene>
    <name evidence="2" type="ORF">EVAR_61614_1</name>
</gene>
<feature type="compositionally biased region" description="Polar residues" evidence="1">
    <location>
        <begin position="1"/>
        <end position="12"/>
    </location>
</feature>
<feature type="compositionally biased region" description="Basic residues" evidence="1">
    <location>
        <begin position="13"/>
        <end position="23"/>
    </location>
</feature>
<protein>
    <submittedName>
        <fullName evidence="2">Uncharacterized protein</fullName>
    </submittedName>
</protein>
<feature type="region of interest" description="Disordered" evidence="1">
    <location>
        <begin position="1"/>
        <end position="52"/>
    </location>
</feature>
<name>A0A4C1ZGB1_EUMVA</name>
<feature type="region of interest" description="Disordered" evidence="1">
    <location>
        <begin position="115"/>
        <end position="140"/>
    </location>
</feature>
<evidence type="ECO:0000313" key="3">
    <source>
        <dbReference type="Proteomes" id="UP000299102"/>
    </source>
</evidence>
<evidence type="ECO:0000256" key="1">
    <source>
        <dbReference type="SAM" id="MobiDB-lite"/>
    </source>
</evidence>
<feature type="compositionally biased region" description="Basic residues" evidence="1">
    <location>
        <begin position="33"/>
        <end position="52"/>
    </location>
</feature>
<comment type="caution">
    <text evidence="2">The sequence shown here is derived from an EMBL/GenBank/DDBJ whole genome shotgun (WGS) entry which is preliminary data.</text>
</comment>
<accession>A0A4C1ZGB1</accession>
<reference evidence="2 3" key="1">
    <citation type="journal article" date="2019" name="Commun. Biol.">
        <title>The bagworm genome reveals a unique fibroin gene that provides high tensile strength.</title>
        <authorList>
            <person name="Kono N."/>
            <person name="Nakamura H."/>
            <person name="Ohtoshi R."/>
            <person name="Tomita M."/>
            <person name="Numata K."/>
            <person name="Arakawa K."/>
        </authorList>
    </citation>
    <scope>NUCLEOTIDE SEQUENCE [LARGE SCALE GENOMIC DNA]</scope>
</reference>
<dbReference type="Proteomes" id="UP000299102">
    <property type="component" value="Unassembled WGS sequence"/>
</dbReference>
<organism evidence="2 3">
    <name type="scientific">Eumeta variegata</name>
    <name type="common">Bagworm moth</name>
    <name type="synonym">Eumeta japonica</name>
    <dbReference type="NCBI Taxonomy" id="151549"/>
    <lineage>
        <taxon>Eukaryota</taxon>
        <taxon>Metazoa</taxon>
        <taxon>Ecdysozoa</taxon>
        <taxon>Arthropoda</taxon>
        <taxon>Hexapoda</taxon>
        <taxon>Insecta</taxon>
        <taxon>Pterygota</taxon>
        <taxon>Neoptera</taxon>
        <taxon>Endopterygota</taxon>
        <taxon>Lepidoptera</taxon>
        <taxon>Glossata</taxon>
        <taxon>Ditrysia</taxon>
        <taxon>Tineoidea</taxon>
        <taxon>Psychidae</taxon>
        <taxon>Oiketicinae</taxon>
        <taxon>Eumeta</taxon>
    </lineage>
</organism>
<proteinExistence type="predicted"/>
<feature type="compositionally biased region" description="Basic and acidic residues" evidence="1">
    <location>
        <begin position="115"/>
        <end position="124"/>
    </location>
</feature>
<dbReference type="EMBL" id="BGZK01001891">
    <property type="protein sequence ID" value="GBP87861.1"/>
    <property type="molecule type" value="Genomic_DNA"/>
</dbReference>
<sequence length="140" mass="15707">MNSKTRNAPHNNSARRPRQRRRRGDSAGARTRPSSKHLHGKLRGERKSRRLGKALPGATVVRRAGAANKLYGAFAVTLSGRSRKSSWSRFLRSTNIRDVYGIIFLRRCPKAETLSRHESPDCGRRRGLRMGNNADTTNAT</sequence>
<dbReference type="AlphaFoldDB" id="A0A4C1ZGB1"/>